<sequence length="269" mass="30597">MDNITSLRHGTHNAKIKVRLIRVWDSFSLRSHYDMMTNFILIDAKNNMYWAVTDVTERERLLPLVCEGLIYYITNFKIVPAQSYLKPIDTSTTVVLDKNTEIRGCFDGSSIPRFKFSLCSVETLKCRTGTTETLSDVCGVLVKVGTMEHQNSDIKRLDIYLIDQSLIPLKISLWDKRATIFTVYLELYRQKNVVLVITGLLVKKVRGTICLSPTPATSIHFNPRYEPIHNLGDHIAGTYGEFICRIPGLIDYQTRQLLGEVSPYSIAGN</sequence>
<reference evidence="1" key="2">
    <citation type="submission" date="2023-05" db="EMBL/GenBank/DDBJ databases">
        <authorList>
            <person name="Schelkunov M.I."/>
        </authorList>
    </citation>
    <scope>NUCLEOTIDE SEQUENCE</scope>
    <source>
        <strain evidence="1">Hsosn_3</strain>
        <tissue evidence="1">Leaf</tissue>
    </source>
</reference>
<gene>
    <name evidence="1" type="ORF">POM88_036996</name>
</gene>
<proteinExistence type="predicted"/>
<comment type="caution">
    <text evidence="1">The sequence shown here is derived from an EMBL/GenBank/DDBJ whole genome shotgun (WGS) entry which is preliminary data.</text>
</comment>
<name>A0AAD8HQU0_9APIA</name>
<dbReference type="PANTHER" id="PTHR47165">
    <property type="entry name" value="OS03G0429900 PROTEIN"/>
    <property type="match status" value="1"/>
</dbReference>
<organism evidence="1 2">
    <name type="scientific">Heracleum sosnowskyi</name>
    <dbReference type="NCBI Taxonomy" id="360622"/>
    <lineage>
        <taxon>Eukaryota</taxon>
        <taxon>Viridiplantae</taxon>
        <taxon>Streptophyta</taxon>
        <taxon>Embryophyta</taxon>
        <taxon>Tracheophyta</taxon>
        <taxon>Spermatophyta</taxon>
        <taxon>Magnoliopsida</taxon>
        <taxon>eudicotyledons</taxon>
        <taxon>Gunneridae</taxon>
        <taxon>Pentapetalae</taxon>
        <taxon>asterids</taxon>
        <taxon>campanulids</taxon>
        <taxon>Apiales</taxon>
        <taxon>Apiaceae</taxon>
        <taxon>Apioideae</taxon>
        <taxon>apioid superclade</taxon>
        <taxon>Tordylieae</taxon>
        <taxon>Tordyliinae</taxon>
        <taxon>Heracleum</taxon>
    </lineage>
</organism>
<dbReference type="EMBL" id="JAUIZM010000008">
    <property type="protein sequence ID" value="KAK1370904.1"/>
    <property type="molecule type" value="Genomic_DNA"/>
</dbReference>
<dbReference type="InterPro" id="IPR012340">
    <property type="entry name" value="NA-bd_OB-fold"/>
</dbReference>
<keyword evidence="2" id="KW-1185">Reference proteome</keyword>
<dbReference type="SUPFAM" id="SSF50249">
    <property type="entry name" value="Nucleic acid-binding proteins"/>
    <property type="match status" value="2"/>
</dbReference>
<protein>
    <submittedName>
        <fullName evidence="1">Uncharacterized protein</fullName>
    </submittedName>
</protein>
<dbReference type="PANTHER" id="PTHR47165:SF4">
    <property type="entry name" value="OS03G0429900 PROTEIN"/>
    <property type="match status" value="1"/>
</dbReference>
<dbReference type="Gene3D" id="2.40.50.140">
    <property type="entry name" value="Nucleic acid-binding proteins"/>
    <property type="match status" value="2"/>
</dbReference>
<dbReference type="AlphaFoldDB" id="A0AAD8HQU0"/>
<evidence type="ECO:0000313" key="2">
    <source>
        <dbReference type="Proteomes" id="UP001237642"/>
    </source>
</evidence>
<dbReference type="Proteomes" id="UP001237642">
    <property type="component" value="Unassembled WGS sequence"/>
</dbReference>
<dbReference type="CDD" id="cd04481">
    <property type="entry name" value="RPA1_DBD_B_like"/>
    <property type="match status" value="1"/>
</dbReference>
<accession>A0AAD8HQU0</accession>
<reference evidence="1" key="1">
    <citation type="submission" date="2023-02" db="EMBL/GenBank/DDBJ databases">
        <title>Genome of toxic invasive species Heracleum sosnowskyi carries increased number of genes despite the absence of recent whole-genome duplications.</title>
        <authorList>
            <person name="Schelkunov M."/>
            <person name="Shtratnikova V."/>
            <person name="Makarenko M."/>
            <person name="Klepikova A."/>
            <person name="Omelchenko D."/>
            <person name="Novikova G."/>
            <person name="Obukhova E."/>
            <person name="Bogdanov V."/>
            <person name="Penin A."/>
            <person name="Logacheva M."/>
        </authorList>
    </citation>
    <scope>NUCLEOTIDE SEQUENCE</scope>
    <source>
        <strain evidence="1">Hsosn_3</strain>
        <tissue evidence="1">Leaf</tissue>
    </source>
</reference>
<evidence type="ECO:0000313" key="1">
    <source>
        <dbReference type="EMBL" id="KAK1370904.1"/>
    </source>
</evidence>